<organism evidence="19 20">
    <name type="scientific">Stenomitos frigidus ULC18</name>
    <dbReference type="NCBI Taxonomy" id="2107698"/>
    <lineage>
        <taxon>Bacteria</taxon>
        <taxon>Bacillati</taxon>
        <taxon>Cyanobacteriota</taxon>
        <taxon>Cyanophyceae</taxon>
        <taxon>Leptolyngbyales</taxon>
        <taxon>Leptolyngbyaceae</taxon>
        <taxon>Stenomitos</taxon>
    </lineage>
</organism>
<dbReference type="CDD" id="cd08966">
    <property type="entry name" value="EcFpg-like_N"/>
    <property type="match status" value="1"/>
</dbReference>
<dbReference type="InterPro" id="IPR020629">
    <property type="entry name" value="FPG_Glyclase"/>
</dbReference>
<dbReference type="GO" id="GO:0140078">
    <property type="term" value="F:class I DNA-(apurinic or apyrimidinic site) endonuclease activity"/>
    <property type="evidence" value="ECO:0007669"/>
    <property type="project" value="UniProtKB-EC"/>
</dbReference>
<dbReference type="OrthoDB" id="9800855at2"/>
<dbReference type="PANTHER" id="PTHR22993">
    <property type="entry name" value="FORMAMIDOPYRIMIDINE-DNA GLYCOSYLASE"/>
    <property type="match status" value="1"/>
</dbReference>
<evidence type="ECO:0000256" key="4">
    <source>
        <dbReference type="ARBA" id="ARBA00022723"/>
    </source>
</evidence>
<keyword evidence="6 16" id="KW-0863">Zinc-finger</keyword>
<dbReference type="PROSITE" id="PS51066">
    <property type="entry name" value="ZF_FPG_2"/>
    <property type="match status" value="1"/>
</dbReference>
<dbReference type="AlphaFoldDB" id="A0A2T1E5P1"/>
<feature type="active site" description="Proton donor; for beta-elimination activity" evidence="16">
    <location>
        <position position="60"/>
    </location>
</feature>
<dbReference type="HAMAP" id="MF_00103">
    <property type="entry name" value="Fapy_DNA_glycosyl"/>
    <property type="match status" value="1"/>
</dbReference>
<dbReference type="Pfam" id="PF06827">
    <property type="entry name" value="zf-FPG_IleRS"/>
    <property type="match status" value="1"/>
</dbReference>
<keyword evidence="10 16" id="KW-0234">DNA repair</keyword>
<evidence type="ECO:0000256" key="6">
    <source>
        <dbReference type="ARBA" id="ARBA00022771"/>
    </source>
</evidence>
<evidence type="ECO:0000256" key="13">
    <source>
        <dbReference type="ARBA" id="ARBA00023295"/>
    </source>
</evidence>
<keyword evidence="12 16" id="KW-0511">Multifunctional enzyme</keyword>
<gene>
    <name evidence="16" type="primary">mutM</name>
    <name evidence="16" type="synonym">fpg</name>
    <name evidence="19" type="ORF">C7B82_14545</name>
</gene>
<dbReference type="GO" id="GO:0006284">
    <property type="term" value="P:base-excision repair"/>
    <property type="evidence" value="ECO:0007669"/>
    <property type="project" value="InterPro"/>
</dbReference>
<keyword evidence="5 16" id="KW-0227">DNA damage</keyword>
<feature type="binding site" evidence="16">
    <location>
        <position position="203"/>
    </location>
    <ligand>
        <name>DNA</name>
        <dbReference type="ChEBI" id="CHEBI:16991"/>
    </ligand>
</feature>
<evidence type="ECO:0000256" key="16">
    <source>
        <dbReference type="HAMAP-Rule" id="MF_00103"/>
    </source>
</evidence>
<evidence type="ECO:0000259" key="17">
    <source>
        <dbReference type="PROSITE" id="PS51066"/>
    </source>
</evidence>
<sequence length="326" mass="36472">MPELPEVETVRRGLNDVTLHQTIEGGDVLLDRTIAHPFSVPDFLTGLQGSAIVQWHRRGKYLLAELEKSAISYQQSAVSNGETNVLTFPDRPIAASPYATYSLKPHTSHLTPHTSSWLGVHLRMTGQLLWVDQTEPLEKHTRVRLFFGDGKELRFVDQRTFGQMWWVPPENAPEQIITGLQQLGPEPFAEEFSVAYLTQQLQRRRPIKNALLDQTIVAGIGNIYADEALFLSGIHPQTLCIHLSQPQIKRLRSNIVQVLQASIEAKGTTFRTFRSVAGVNGNYGGSAWVYGRDGDSCRNCTSAIERLRMAGRSAHFCPTCQKLKKG</sequence>
<dbReference type="FunFam" id="1.10.8.50:FF:000003">
    <property type="entry name" value="Formamidopyrimidine-DNA glycosylase"/>
    <property type="match status" value="1"/>
</dbReference>
<keyword evidence="8 16" id="KW-0862">Zinc</keyword>
<feature type="active site" description="Proton donor" evidence="16">
    <location>
        <position position="3"/>
    </location>
</feature>
<dbReference type="SUPFAM" id="SSF46946">
    <property type="entry name" value="S13-like H2TH domain"/>
    <property type="match status" value="1"/>
</dbReference>
<dbReference type="SMART" id="SM00898">
    <property type="entry name" value="Fapy_DNA_glyco"/>
    <property type="match status" value="1"/>
</dbReference>
<feature type="active site" description="Schiff-base intermediate with DNA" evidence="16">
    <location>
        <position position="2"/>
    </location>
</feature>
<dbReference type="GO" id="GO:0034039">
    <property type="term" value="F:8-oxo-7,8-dihydroguanine DNA N-glycosylase activity"/>
    <property type="evidence" value="ECO:0007669"/>
    <property type="project" value="TreeGrafter"/>
</dbReference>
<keyword evidence="13 16" id="KW-0326">Glycosidase</keyword>
<comment type="function">
    <text evidence="16">Involved in base excision repair of DNA damaged by oxidation or by mutagenic agents. Acts as DNA glycosylase that recognizes and removes damaged bases. Has a preference for oxidized purines, such as 7,8-dihydro-8-oxoguanine (8-oxoG). Has AP (apurinic/apyrimidinic) lyase activity and introduces nicks in the DNA strand. Cleaves the DNA backbone by beta-delta elimination to generate a single-strand break at the site of the removed base with both 3'- and 5'-phosphates.</text>
</comment>
<dbReference type="SMART" id="SM01232">
    <property type="entry name" value="H2TH"/>
    <property type="match status" value="1"/>
</dbReference>
<evidence type="ECO:0000256" key="11">
    <source>
        <dbReference type="ARBA" id="ARBA00023239"/>
    </source>
</evidence>
<dbReference type="GO" id="GO:0003690">
    <property type="term" value="F:double-stranded DNA binding"/>
    <property type="evidence" value="ECO:0007669"/>
    <property type="project" value="UniProtKB-ARBA"/>
</dbReference>
<dbReference type="NCBIfam" id="TIGR00577">
    <property type="entry name" value="fpg"/>
    <property type="match status" value="1"/>
</dbReference>
<keyword evidence="11 16" id="KW-0456">Lyase</keyword>
<dbReference type="NCBIfam" id="NF010551">
    <property type="entry name" value="PRK13945.1"/>
    <property type="match status" value="1"/>
</dbReference>
<feature type="active site" description="Proton donor; for delta-elimination activity" evidence="16">
    <location>
        <position position="312"/>
    </location>
</feature>
<evidence type="ECO:0000256" key="10">
    <source>
        <dbReference type="ARBA" id="ARBA00023204"/>
    </source>
</evidence>
<protein>
    <recommendedName>
        <fullName evidence="16">Formamidopyrimidine-DNA glycosylase</fullName>
        <shortName evidence="16">Fapy-DNA glycosylase</shortName>
        <ecNumber evidence="16">3.2.2.23</ecNumber>
    </recommendedName>
    <alternativeName>
        <fullName evidence="16">DNA-(apurinic or apyrimidinic site) lyase MutM</fullName>
        <shortName evidence="16">AP lyase MutM</shortName>
        <ecNumber evidence="16">4.2.99.18</ecNumber>
    </alternativeName>
</protein>
<evidence type="ECO:0000256" key="2">
    <source>
        <dbReference type="ARBA" id="ARBA00009409"/>
    </source>
</evidence>
<dbReference type="Gene3D" id="1.10.8.50">
    <property type="match status" value="1"/>
</dbReference>
<dbReference type="NCBIfam" id="NF002211">
    <property type="entry name" value="PRK01103.1"/>
    <property type="match status" value="1"/>
</dbReference>
<proteinExistence type="inferred from homology"/>
<keyword evidence="20" id="KW-1185">Reference proteome</keyword>
<dbReference type="Proteomes" id="UP000239576">
    <property type="component" value="Unassembled WGS sequence"/>
</dbReference>
<dbReference type="PROSITE" id="PS51068">
    <property type="entry name" value="FPG_CAT"/>
    <property type="match status" value="1"/>
</dbReference>
<accession>A0A2T1E5P1</accession>
<feature type="binding site" evidence="16">
    <location>
        <position position="140"/>
    </location>
    <ligand>
        <name>DNA</name>
        <dbReference type="ChEBI" id="CHEBI:16991"/>
    </ligand>
</feature>
<evidence type="ECO:0000256" key="1">
    <source>
        <dbReference type="ARBA" id="ARBA00001668"/>
    </source>
</evidence>
<comment type="caution">
    <text evidence="19">The sequence shown here is derived from an EMBL/GenBank/DDBJ whole genome shotgun (WGS) entry which is preliminary data.</text>
</comment>
<keyword evidence="9 16" id="KW-0238">DNA-binding</keyword>
<dbReference type="EC" id="3.2.2.23" evidence="16"/>
<dbReference type="SUPFAM" id="SSF81624">
    <property type="entry name" value="N-terminal domain of MutM-like DNA repair proteins"/>
    <property type="match status" value="1"/>
</dbReference>
<evidence type="ECO:0000256" key="8">
    <source>
        <dbReference type="ARBA" id="ARBA00022833"/>
    </source>
</evidence>
<evidence type="ECO:0000256" key="3">
    <source>
        <dbReference type="ARBA" id="ARBA00011245"/>
    </source>
</evidence>
<dbReference type="InterPro" id="IPR035937">
    <property type="entry name" value="FPG_N"/>
</dbReference>
<dbReference type="RefSeq" id="WP_106257007.1">
    <property type="nucleotide sequence ID" value="NZ_CAWNSW010000092.1"/>
</dbReference>
<dbReference type="InterPro" id="IPR012319">
    <property type="entry name" value="FPG_cat"/>
</dbReference>
<dbReference type="GO" id="GO:0008270">
    <property type="term" value="F:zinc ion binding"/>
    <property type="evidence" value="ECO:0007669"/>
    <property type="project" value="UniProtKB-UniRule"/>
</dbReference>
<evidence type="ECO:0000313" key="20">
    <source>
        <dbReference type="Proteomes" id="UP000239576"/>
    </source>
</evidence>
<keyword evidence="7 16" id="KW-0378">Hydrolase</keyword>
<evidence type="ECO:0000256" key="7">
    <source>
        <dbReference type="ARBA" id="ARBA00022801"/>
    </source>
</evidence>
<dbReference type="GO" id="GO:0003684">
    <property type="term" value="F:damaged DNA binding"/>
    <property type="evidence" value="ECO:0007669"/>
    <property type="project" value="InterPro"/>
</dbReference>
<feature type="domain" description="Formamidopyrimidine-DNA glycosylase catalytic" evidence="18">
    <location>
        <begin position="2"/>
        <end position="162"/>
    </location>
</feature>
<evidence type="ECO:0000259" key="18">
    <source>
        <dbReference type="PROSITE" id="PS51068"/>
    </source>
</evidence>
<comment type="catalytic activity">
    <reaction evidence="14 16">
        <text>2'-deoxyribonucleotide-(2'-deoxyribose 5'-phosphate)-2'-deoxyribonucleotide-DNA = a 3'-end 2'-deoxyribonucleotide-(2,3-dehydro-2,3-deoxyribose 5'-phosphate)-DNA + a 5'-end 5'-phospho-2'-deoxyribonucleoside-DNA + H(+)</text>
        <dbReference type="Rhea" id="RHEA:66592"/>
        <dbReference type="Rhea" id="RHEA-COMP:13180"/>
        <dbReference type="Rhea" id="RHEA-COMP:16897"/>
        <dbReference type="Rhea" id="RHEA-COMP:17067"/>
        <dbReference type="ChEBI" id="CHEBI:15378"/>
        <dbReference type="ChEBI" id="CHEBI:136412"/>
        <dbReference type="ChEBI" id="CHEBI:157695"/>
        <dbReference type="ChEBI" id="CHEBI:167181"/>
        <dbReference type="EC" id="4.2.99.18"/>
    </reaction>
</comment>
<reference evidence="20" key="1">
    <citation type="submission" date="2018-02" db="EMBL/GenBank/DDBJ databases">
        <authorList>
            <person name="Moore K."/>
            <person name="Momper L."/>
        </authorList>
    </citation>
    <scope>NUCLEOTIDE SEQUENCE [LARGE SCALE GENOMIC DNA]</scope>
    <source>
        <strain evidence="20">ULC18</strain>
    </source>
</reference>
<name>A0A2T1E5P1_9CYAN</name>
<evidence type="ECO:0000256" key="14">
    <source>
        <dbReference type="ARBA" id="ARBA00044632"/>
    </source>
</evidence>
<comment type="cofactor">
    <cofactor evidence="16">
        <name>Zn(2+)</name>
        <dbReference type="ChEBI" id="CHEBI:29105"/>
    </cofactor>
    <text evidence="16">Binds 1 zinc ion per subunit.</text>
</comment>
<dbReference type="InterPro" id="IPR015886">
    <property type="entry name" value="H2TH_FPG"/>
</dbReference>
<dbReference type="Pfam" id="PF01149">
    <property type="entry name" value="Fapy_DNA_glyco"/>
    <property type="match status" value="1"/>
</dbReference>
<dbReference type="Pfam" id="PF06831">
    <property type="entry name" value="H2TH"/>
    <property type="match status" value="1"/>
</dbReference>
<dbReference type="EMBL" id="PVWK01000083">
    <property type="protein sequence ID" value="PSB28067.1"/>
    <property type="molecule type" value="Genomic_DNA"/>
</dbReference>
<comment type="function">
    <text evidence="15">Involved in base excision repair of DNA damaged by oxidation or by mutagenic agents. Acts as a DNA glycosylase that recognizes and removes damaged bases. Has a preference for oxidized purines, such as 7,8-dihydro-8-oxoguanine (8-oxoG). Has AP (apurinic/apyrimidinic) lyase activity and introduces nicks in the DNA strand. Cleaves the DNA backbone by beta-delta elimination to generate a single-strand break at the site of the removed base with both 3'- and 5'-phosphates.</text>
</comment>
<dbReference type="InterPro" id="IPR000214">
    <property type="entry name" value="Znf_DNA_glyclase/AP_lyase"/>
</dbReference>
<feature type="binding site" evidence="16">
    <location>
        <position position="159"/>
    </location>
    <ligand>
        <name>DNA</name>
        <dbReference type="ChEBI" id="CHEBI:16991"/>
    </ligand>
</feature>
<keyword evidence="4 16" id="KW-0479">Metal-binding</keyword>
<dbReference type="InterPro" id="IPR010663">
    <property type="entry name" value="Znf_FPG/IleRS"/>
</dbReference>
<dbReference type="InterPro" id="IPR010979">
    <property type="entry name" value="Ribosomal_uS13-like_H2TH"/>
</dbReference>
<evidence type="ECO:0000313" key="19">
    <source>
        <dbReference type="EMBL" id="PSB28067.1"/>
    </source>
</evidence>
<dbReference type="SUPFAM" id="SSF57716">
    <property type="entry name" value="Glucocorticoid receptor-like (DNA-binding domain)"/>
    <property type="match status" value="1"/>
</dbReference>
<reference evidence="19 20" key="2">
    <citation type="submission" date="2018-03" db="EMBL/GenBank/DDBJ databases">
        <title>The ancient ancestry and fast evolution of plastids.</title>
        <authorList>
            <person name="Moore K.R."/>
            <person name="Magnabosco C."/>
            <person name="Momper L."/>
            <person name="Gold D.A."/>
            <person name="Bosak T."/>
            <person name="Fournier G.P."/>
        </authorList>
    </citation>
    <scope>NUCLEOTIDE SEQUENCE [LARGE SCALE GENOMIC DNA]</scope>
    <source>
        <strain evidence="19 20">ULC18</strain>
    </source>
</reference>
<evidence type="ECO:0000256" key="9">
    <source>
        <dbReference type="ARBA" id="ARBA00023125"/>
    </source>
</evidence>
<evidence type="ECO:0000256" key="5">
    <source>
        <dbReference type="ARBA" id="ARBA00022763"/>
    </source>
</evidence>
<comment type="similarity">
    <text evidence="2 16">Belongs to the FPG family.</text>
</comment>
<feature type="domain" description="FPG-type" evidence="17">
    <location>
        <begin position="288"/>
        <end position="322"/>
    </location>
</feature>
<comment type="catalytic activity">
    <reaction evidence="1 16">
        <text>Hydrolysis of DNA containing ring-opened 7-methylguanine residues, releasing 2,6-diamino-4-hydroxy-5-(N-methyl)formamidopyrimidine.</text>
        <dbReference type="EC" id="3.2.2.23"/>
    </reaction>
</comment>
<dbReference type="EC" id="4.2.99.18" evidence="16"/>
<dbReference type="PANTHER" id="PTHR22993:SF9">
    <property type="entry name" value="FORMAMIDOPYRIMIDINE-DNA GLYCOSYLASE"/>
    <property type="match status" value="1"/>
</dbReference>
<comment type="subunit">
    <text evidence="3 16">Monomer.</text>
</comment>
<dbReference type="Gene3D" id="3.20.190.10">
    <property type="entry name" value="MutM-like, N-terminal"/>
    <property type="match status" value="1"/>
</dbReference>
<evidence type="ECO:0000256" key="15">
    <source>
        <dbReference type="ARBA" id="ARBA00060177"/>
    </source>
</evidence>
<evidence type="ECO:0000256" key="12">
    <source>
        <dbReference type="ARBA" id="ARBA00023268"/>
    </source>
</evidence>